<keyword evidence="7" id="KW-1185">Reference proteome</keyword>
<sequence>MLQLVPQWVVLNYVVAITLHLKWAWDYLLFYSFSHPTGRRLPEYVDDLNVTCYENDSESEECAVCLCKIDEGDEVRELRCDHLFHRACLDRWLGYGRMTCPLCRNNLRLPSATAELHQELILINFCAASRYSDCCAWWLR</sequence>
<dbReference type="GO" id="GO:0016567">
    <property type="term" value="P:protein ubiquitination"/>
    <property type="evidence" value="ECO:0007669"/>
    <property type="project" value="TreeGrafter"/>
</dbReference>
<evidence type="ECO:0000256" key="2">
    <source>
        <dbReference type="ARBA" id="ARBA00022771"/>
    </source>
</evidence>
<reference evidence="6" key="1">
    <citation type="submission" date="2020-06" db="EMBL/GenBank/DDBJ databases">
        <authorList>
            <person name="Li T."/>
            <person name="Hu X."/>
            <person name="Zhang T."/>
            <person name="Song X."/>
            <person name="Zhang H."/>
            <person name="Dai N."/>
            <person name="Sheng W."/>
            <person name="Hou X."/>
            <person name="Wei L."/>
        </authorList>
    </citation>
    <scope>NUCLEOTIDE SEQUENCE</scope>
    <source>
        <strain evidence="6">3651</strain>
        <tissue evidence="6">Leaf</tissue>
    </source>
</reference>
<keyword evidence="1" id="KW-0479">Metal-binding</keyword>
<dbReference type="Proteomes" id="UP001293254">
    <property type="component" value="Unassembled WGS sequence"/>
</dbReference>
<dbReference type="Gene3D" id="3.30.40.10">
    <property type="entry name" value="Zinc/RING finger domain, C3HC4 (zinc finger)"/>
    <property type="match status" value="1"/>
</dbReference>
<proteinExistence type="predicted"/>
<dbReference type="SUPFAM" id="SSF57850">
    <property type="entry name" value="RING/U-box"/>
    <property type="match status" value="1"/>
</dbReference>
<accession>A0AAE1YH77</accession>
<evidence type="ECO:0000256" key="4">
    <source>
        <dbReference type="PROSITE-ProRule" id="PRU00175"/>
    </source>
</evidence>
<reference evidence="6" key="2">
    <citation type="journal article" date="2024" name="Plant">
        <title>Genomic evolution and insights into agronomic trait innovations of Sesamum species.</title>
        <authorList>
            <person name="Miao H."/>
            <person name="Wang L."/>
            <person name="Qu L."/>
            <person name="Liu H."/>
            <person name="Sun Y."/>
            <person name="Le M."/>
            <person name="Wang Q."/>
            <person name="Wei S."/>
            <person name="Zheng Y."/>
            <person name="Lin W."/>
            <person name="Duan Y."/>
            <person name="Cao H."/>
            <person name="Xiong S."/>
            <person name="Wang X."/>
            <person name="Wei L."/>
            <person name="Li C."/>
            <person name="Ma Q."/>
            <person name="Ju M."/>
            <person name="Zhao R."/>
            <person name="Li G."/>
            <person name="Mu C."/>
            <person name="Tian Q."/>
            <person name="Mei H."/>
            <person name="Zhang T."/>
            <person name="Gao T."/>
            <person name="Zhang H."/>
        </authorList>
    </citation>
    <scope>NUCLEOTIDE SEQUENCE</scope>
    <source>
        <strain evidence="6">3651</strain>
    </source>
</reference>
<gene>
    <name evidence="6" type="ORF">Salat_1315800</name>
</gene>
<evidence type="ECO:0000259" key="5">
    <source>
        <dbReference type="PROSITE" id="PS50089"/>
    </source>
</evidence>
<feature type="domain" description="RING-type" evidence="5">
    <location>
        <begin position="62"/>
        <end position="104"/>
    </location>
</feature>
<dbReference type="GO" id="GO:0008270">
    <property type="term" value="F:zinc ion binding"/>
    <property type="evidence" value="ECO:0007669"/>
    <property type="project" value="UniProtKB-KW"/>
</dbReference>
<dbReference type="PANTHER" id="PTHR45969">
    <property type="entry name" value="RING ZINC FINGER PROTEIN-RELATED"/>
    <property type="match status" value="1"/>
</dbReference>
<evidence type="ECO:0000256" key="3">
    <source>
        <dbReference type="ARBA" id="ARBA00022833"/>
    </source>
</evidence>
<name>A0AAE1YH77_9LAMI</name>
<dbReference type="PANTHER" id="PTHR45969:SF55">
    <property type="entry name" value="OS07G0686300 PROTEIN"/>
    <property type="match status" value="1"/>
</dbReference>
<keyword evidence="3" id="KW-0862">Zinc</keyword>
<protein>
    <submittedName>
        <fullName evidence="6">E3 ubiquitin-protein ligase XERICO</fullName>
    </submittedName>
</protein>
<dbReference type="SMART" id="SM00184">
    <property type="entry name" value="RING"/>
    <property type="match status" value="1"/>
</dbReference>
<dbReference type="InterPro" id="IPR001841">
    <property type="entry name" value="Znf_RING"/>
</dbReference>
<comment type="caution">
    <text evidence="6">The sequence shown here is derived from an EMBL/GenBank/DDBJ whole genome shotgun (WGS) entry which is preliminary data.</text>
</comment>
<evidence type="ECO:0000313" key="7">
    <source>
        <dbReference type="Proteomes" id="UP001293254"/>
    </source>
</evidence>
<dbReference type="GO" id="GO:0061630">
    <property type="term" value="F:ubiquitin protein ligase activity"/>
    <property type="evidence" value="ECO:0007669"/>
    <property type="project" value="TreeGrafter"/>
</dbReference>
<dbReference type="InterPro" id="IPR013083">
    <property type="entry name" value="Znf_RING/FYVE/PHD"/>
</dbReference>
<dbReference type="SMART" id="SM00744">
    <property type="entry name" value="RINGv"/>
    <property type="match status" value="1"/>
</dbReference>
<keyword evidence="2 4" id="KW-0863">Zinc-finger</keyword>
<organism evidence="6 7">
    <name type="scientific">Sesamum alatum</name>
    <dbReference type="NCBI Taxonomy" id="300844"/>
    <lineage>
        <taxon>Eukaryota</taxon>
        <taxon>Viridiplantae</taxon>
        <taxon>Streptophyta</taxon>
        <taxon>Embryophyta</taxon>
        <taxon>Tracheophyta</taxon>
        <taxon>Spermatophyta</taxon>
        <taxon>Magnoliopsida</taxon>
        <taxon>eudicotyledons</taxon>
        <taxon>Gunneridae</taxon>
        <taxon>Pentapetalae</taxon>
        <taxon>asterids</taxon>
        <taxon>lamiids</taxon>
        <taxon>Lamiales</taxon>
        <taxon>Pedaliaceae</taxon>
        <taxon>Sesamum</taxon>
    </lineage>
</organism>
<evidence type="ECO:0000313" key="6">
    <source>
        <dbReference type="EMBL" id="KAK4430151.1"/>
    </source>
</evidence>
<dbReference type="InterPro" id="IPR011016">
    <property type="entry name" value="Znf_RING-CH"/>
</dbReference>
<dbReference type="EMBL" id="JACGWO010000004">
    <property type="protein sequence ID" value="KAK4430151.1"/>
    <property type="molecule type" value="Genomic_DNA"/>
</dbReference>
<evidence type="ECO:0000256" key="1">
    <source>
        <dbReference type="ARBA" id="ARBA00022723"/>
    </source>
</evidence>
<dbReference type="PROSITE" id="PS50089">
    <property type="entry name" value="ZF_RING_2"/>
    <property type="match status" value="1"/>
</dbReference>
<dbReference type="AlphaFoldDB" id="A0AAE1YH77"/>
<dbReference type="Pfam" id="PF13639">
    <property type="entry name" value="zf-RING_2"/>
    <property type="match status" value="1"/>
</dbReference>